<accession>A0A1X7RAP6</accession>
<dbReference type="STRING" id="1789683.A0A1X7RAP6"/>
<proteinExistence type="predicted"/>
<reference evidence="2 3" key="1">
    <citation type="submission" date="2017-04" db="EMBL/GenBank/DDBJ databases">
        <authorList>
            <person name="Afonso C.L."/>
            <person name="Miller P.J."/>
            <person name="Scott M.A."/>
            <person name="Spackman E."/>
            <person name="Goraichik I."/>
            <person name="Dimitrov K.M."/>
            <person name="Suarez D.L."/>
            <person name="Swayne D.E."/>
        </authorList>
    </citation>
    <scope>NUCLEOTIDE SEQUENCE [LARGE SCALE GENOMIC DNA]</scope>
</reference>
<evidence type="ECO:0000313" key="3">
    <source>
        <dbReference type="Proteomes" id="UP000196158"/>
    </source>
</evidence>
<dbReference type="AlphaFoldDB" id="A0A1X7RAP6"/>
<dbReference type="EMBL" id="FXLY01000012">
    <property type="protein sequence ID" value="SMN22540.1"/>
    <property type="molecule type" value="Genomic_DNA"/>
</dbReference>
<protein>
    <submittedName>
        <fullName evidence="2">Similar to Saccharomyces cerevisiae YGR008C STF2 Protein involved in regulation of the mitochondrial F1F0-ATP synthase</fullName>
    </submittedName>
</protein>
<feature type="region of interest" description="Disordered" evidence="1">
    <location>
        <begin position="21"/>
        <end position="40"/>
    </location>
</feature>
<dbReference type="OrthoDB" id="2122308at2759"/>
<gene>
    <name evidence="2" type="ORF">KASA_0G01474G</name>
</gene>
<organism evidence="2 3">
    <name type="scientific">Maudiozyma saulgeensis</name>
    <dbReference type="NCBI Taxonomy" id="1789683"/>
    <lineage>
        <taxon>Eukaryota</taxon>
        <taxon>Fungi</taxon>
        <taxon>Dikarya</taxon>
        <taxon>Ascomycota</taxon>
        <taxon>Saccharomycotina</taxon>
        <taxon>Saccharomycetes</taxon>
        <taxon>Saccharomycetales</taxon>
        <taxon>Saccharomycetaceae</taxon>
        <taxon>Maudiozyma</taxon>
    </lineage>
</organism>
<name>A0A1X7RAP6_9SACH</name>
<sequence length="88" mass="10037">MTRTNKWTVHESKAEARYFTHNGNFGESPQHIKKGGSGRGGWGKIGDEINDLVDSGEIPPVYNKKRRSSNVNNQMNAKRFEDIQNYQI</sequence>
<evidence type="ECO:0000313" key="2">
    <source>
        <dbReference type="EMBL" id="SMN22540.1"/>
    </source>
</evidence>
<feature type="region of interest" description="Disordered" evidence="1">
    <location>
        <begin position="60"/>
        <end position="88"/>
    </location>
</feature>
<evidence type="ECO:0000256" key="1">
    <source>
        <dbReference type="SAM" id="MobiDB-lite"/>
    </source>
</evidence>
<dbReference type="Proteomes" id="UP000196158">
    <property type="component" value="Unassembled WGS sequence"/>
</dbReference>
<keyword evidence="3" id="KW-1185">Reference proteome</keyword>